<reference evidence="3" key="1">
    <citation type="journal article" date="2020" name="Stud. Mycol.">
        <title>101 Dothideomycetes genomes: a test case for predicting lifestyles and emergence of pathogens.</title>
        <authorList>
            <person name="Haridas S."/>
            <person name="Albert R."/>
            <person name="Binder M."/>
            <person name="Bloem J."/>
            <person name="Labutti K."/>
            <person name="Salamov A."/>
            <person name="Andreopoulos B."/>
            <person name="Baker S."/>
            <person name="Barry K."/>
            <person name="Bills G."/>
            <person name="Bluhm B."/>
            <person name="Cannon C."/>
            <person name="Castanera R."/>
            <person name="Culley D."/>
            <person name="Daum C."/>
            <person name="Ezra D."/>
            <person name="Gonzalez J."/>
            <person name="Henrissat B."/>
            <person name="Kuo A."/>
            <person name="Liang C."/>
            <person name="Lipzen A."/>
            <person name="Lutzoni F."/>
            <person name="Magnuson J."/>
            <person name="Mondo S."/>
            <person name="Nolan M."/>
            <person name="Ohm R."/>
            <person name="Pangilinan J."/>
            <person name="Park H.-J."/>
            <person name="Ramirez L."/>
            <person name="Alfaro M."/>
            <person name="Sun H."/>
            <person name="Tritt A."/>
            <person name="Yoshinaga Y."/>
            <person name="Zwiers L.-H."/>
            <person name="Turgeon B."/>
            <person name="Goodwin S."/>
            <person name="Spatafora J."/>
            <person name="Crous P."/>
            <person name="Grigoriev I."/>
        </authorList>
    </citation>
    <scope>NUCLEOTIDE SEQUENCE</scope>
    <source>
        <strain evidence="3">CBS 109.77</strain>
    </source>
</reference>
<gene>
    <name evidence="3" type="ORF">K505DRAFT_340860</name>
</gene>
<feature type="region of interest" description="Disordered" evidence="1">
    <location>
        <begin position="140"/>
        <end position="189"/>
    </location>
</feature>
<dbReference type="EMBL" id="MU002104">
    <property type="protein sequence ID" value="KAF2789934.1"/>
    <property type="molecule type" value="Genomic_DNA"/>
</dbReference>
<protein>
    <submittedName>
        <fullName evidence="3">Uncharacterized protein</fullName>
    </submittedName>
</protein>
<feature type="transmembrane region" description="Helical" evidence="2">
    <location>
        <begin position="46"/>
        <end position="65"/>
    </location>
</feature>
<evidence type="ECO:0000313" key="3">
    <source>
        <dbReference type="EMBL" id="KAF2789934.1"/>
    </source>
</evidence>
<organism evidence="3 4">
    <name type="scientific">Melanomma pulvis-pyrius CBS 109.77</name>
    <dbReference type="NCBI Taxonomy" id="1314802"/>
    <lineage>
        <taxon>Eukaryota</taxon>
        <taxon>Fungi</taxon>
        <taxon>Dikarya</taxon>
        <taxon>Ascomycota</taxon>
        <taxon>Pezizomycotina</taxon>
        <taxon>Dothideomycetes</taxon>
        <taxon>Pleosporomycetidae</taxon>
        <taxon>Pleosporales</taxon>
        <taxon>Melanommataceae</taxon>
        <taxon>Melanomma</taxon>
    </lineage>
</organism>
<sequence length="357" mass="39184">MDDTNPEPSTPILLPHYIALPLTLSTLRGTCYILQCRSNRTTGGIFIFLEAGITFLILLSAAGLATRQALSFVNITPRTRIPNQTIEAREAKRHIQGLQAITDAQATQPTKPHPRPIGRYPSTTSTNAFTDLSSASAVTSLANNQGSPHHPSTTPSLSSSALSPRSNSTTPPASPLRPLLSPPNIAYASNPDSHHTPAITFAPEALTERNAAWLHGADAFDALSAGLGTSRSMETAVEGLTRDGGTMAWQDVDWEERMRAWVDEIVEEGLGGVGERSRHAFDEEFGAGGYEEDLEEELEEEFDEELDEEVDEEVEDEEKEEEKRERSMLRKKAPEDKNSGEKGRQRNVLRKEKKAAR</sequence>
<dbReference type="AlphaFoldDB" id="A0A6A6X179"/>
<feature type="region of interest" description="Disordered" evidence="1">
    <location>
        <begin position="102"/>
        <end position="128"/>
    </location>
</feature>
<accession>A0A6A6X179</accession>
<keyword evidence="4" id="KW-1185">Reference proteome</keyword>
<dbReference type="Proteomes" id="UP000799757">
    <property type="component" value="Unassembled WGS sequence"/>
</dbReference>
<evidence type="ECO:0000313" key="4">
    <source>
        <dbReference type="Proteomes" id="UP000799757"/>
    </source>
</evidence>
<feature type="compositionally biased region" description="Basic residues" evidence="1">
    <location>
        <begin position="345"/>
        <end position="357"/>
    </location>
</feature>
<feature type="transmembrane region" description="Helical" evidence="2">
    <location>
        <begin position="12"/>
        <end position="34"/>
    </location>
</feature>
<proteinExistence type="predicted"/>
<name>A0A6A6X179_9PLEO</name>
<keyword evidence="2" id="KW-1133">Transmembrane helix</keyword>
<feature type="compositionally biased region" description="Low complexity" evidence="1">
    <location>
        <begin position="147"/>
        <end position="183"/>
    </location>
</feature>
<keyword evidence="2" id="KW-0812">Transmembrane</keyword>
<keyword evidence="2" id="KW-0472">Membrane</keyword>
<feature type="compositionally biased region" description="Acidic residues" evidence="1">
    <location>
        <begin position="290"/>
        <end position="320"/>
    </location>
</feature>
<evidence type="ECO:0000256" key="1">
    <source>
        <dbReference type="SAM" id="MobiDB-lite"/>
    </source>
</evidence>
<feature type="region of interest" description="Disordered" evidence="1">
    <location>
        <begin position="285"/>
        <end position="357"/>
    </location>
</feature>
<evidence type="ECO:0000256" key="2">
    <source>
        <dbReference type="SAM" id="Phobius"/>
    </source>
</evidence>
<feature type="compositionally biased region" description="Basic and acidic residues" evidence="1">
    <location>
        <begin position="321"/>
        <end position="344"/>
    </location>
</feature>